<feature type="coiled-coil region" evidence="10">
    <location>
        <begin position="331"/>
        <end position="393"/>
    </location>
</feature>
<dbReference type="NCBIfam" id="NF000744">
    <property type="entry name" value="PRK00045.1-3"/>
    <property type="match status" value="1"/>
</dbReference>
<comment type="subunit">
    <text evidence="8">Homodimer.</text>
</comment>
<comment type="domain">
    <text evidence="8">Possesses an unusual extended V-shaped dimeric structure with each monomer consisting of three distinct domains arranged along a curved 'spinal' alpha-helix. The N-terminal catalytic domain specifically recognizes the glutamate moiety of the substrate. The second domain is the NADPH-binding domain, and the third C-terminal domain is responsible for dimerization.</text>
</comment>
<feature type="binding site" evidence="8">
    <location>
        <position position="129"/>
    </location>
    <ligand>
        <name>substrate</name>
    </ligand>
</feature>
<dbReference type="EC" id="1.2.1.70" evidence="3 8"/>
<dbReference type="PIRSF" id="PIRSF000445">
    <property type="entry name" value="4pyrrol_synth_GluRdtase"/>
    <property type="match status" value="1"/>
</dbReference>
<dbReference type="Gene3D" id="3.40.50.720">
    <property type="entry name" value="NAD(P)-binding Rossmann-like Domain"/>
    <property type="match status" value="1"/>
</dbReference>
<feature type="domain" description="Tetrapyrrole biosynthesis glutamyl-tRNA reductase dimerisation" evidence="11">
    <location>
        <begin position="340"/>
        <end position="439"/>
    </location>
</feature>
<dbReference type="Pfam" id="PF05201">
    <property type="entry name" value="GlutR_N"/>
    <property type="match status" value="1"/>
</dbReference>
<evidence type="ECO:0000259" key="12">
    <source>
        <dbReference type="Pfam" id="PF01488"/>
    </source>
</evidence>
<comment type="pathway">
    <text evidence="1 8 9">Porphyrin-containing compound metabolism; protoporphyrin-IX biosynthesis; 5-aminolevulinate from L-glutamyl-tRNA(Glu): step 1/2.</text>
</comment>
<comment type="similarity">
    <text evidence="2 8 9">Belongs to the glutamyl-tRNA reductase family.</text>
</comment>
<dbReference type="Pfam" id="PF01488">
    <property type="entry name" value="Shikimate_DH"/>
    <property type="match status" value="1"/>
</dbReference>
<feature type="domain" description="Quinate/shikimate 5-dehydrogenase/glutamyl-tRNA reductase" evidence="12">
    <location>
        <begin position="191"/>
        <end position="326"/>
    </location>
</feature>
<dbReference type="InterPro" id="IPR015896">
    <property type="entry name" value="4pyrrol_synth_GluRdtase_dimer"/>
</dbReference>
<name>A0ABU0CSS6_9BACI</name>
<dbReference type="GO" id="GO:0008883">
    <property type="term" value="F:glutamyl-tRNA reductase activity"/>
    <property type="evidence" value="ECO:0007669"/>
    <property type="project" value="UniProtKB-EC"/>
</dbReference>
<evidence type="ECO:0000256" key="4">
    <source>
        <dbReference type="ARBA" id="ARBA00022857"/>
    </source>
</evidence>
<evidence type="ECO:0000256" key="1">
    <source>
        <dbReference type="ARBA" id="ARBA00005059"/>
    </source>
</evidence>
<feature type="site" description="Important for activity" evidence="8">
    <location>
        <position position="119"/>
    </location>
</feature>
<keyword evidence="5 8" id="KW-0560">Oxidoreductase</keyword>
<evidence type="ECO:0000313" key="14">
    <source>
        <dbReference type="EMBL" id="MDQ0339474.1"/>
    </source>
</evidence>
<accession>A0ABU0CSS6</accession>
<dbReference type="NCBIfam" id="TIGR01035">
    <property type="entry name" value="hemA"/>
    <property type="match status" value="1"/>
</dbReference>
<dbReference type="InterPro" id="IPR036453">
    <property type="entry name" value="GluRdtase_dimer_dom_sf"/>
</dbReference>
<organism evidence="14 15">
    <name type="scientific">Caldalkalibacillus uzonensis</name>
    <dbReference type="NCBI Taxonomy" id="353224"/>
    <lineage>
        <taxon>Bacteria</taxon>
        <taxon>Bacillati</taxon>
        <taxon>Bacillota</taxon>
        <taxon>Bacilli</taxon>
        <taxon>Bacillales</taxon>
        <taxon>Bacillaceae</taxon>
        <taxon>Caldalkalibacillus</taxon>
    </lineage>
</organism>
<comment type="function">
    <text evidence="8">Catalyzes the NADPH-dependent reduction of glutamyl-tRNA(Glu) to glutamate 1-semialdehyde (GSA).</text>
</comment>
<comment type="caution">
    <text evidence="14">The sequence shown here is derived from an EMBL/GenBank/DDBJ whole genome shotgun (WGS) entry which is preliminary data.</text>
</comment>
<dbReference type="HAMAP" id="MF_00087">
    <property type="entry name" value="Glu_tRNA_reductase"/>
    <property type="match status" value="1"/>
</dbReference>
<evidence type="ECO:0000256" key="6">
    <source>
        <dbReference type="ARBA" id="ARBA00023244"/>
    </source>
</evidence>
<dbReference type="InterPro" id="IPR036343">
    <property type="entry name" value="GluRdtase_N_sf"/>
</dbReference>
<feature type="domain" description="Glutamyl-tRNA reductase N-terminal" evidence="13">
    <location>
        <begin position="26"/>
        <end position="176"/>
    </location>
</feature>
<proteinExistence type="inferred from homology"/>
<dbReference type="SUPFAM" id="SSF69742">
    <property type="entry name" value="Glutamyl tRNA-reductase catalytic, N-terminal domain"/>
    <property type="match status" value="1"/>
</dbReference>
<feature type="binding site" evidence="8">
    <location>
        <begin position="69"/>
        <end position="72"/>
    </location>
    <ligand>
        <name>substrate</name>
    </ligand>
</feature>
<evidence type="ECO:0000256" key="7">
    <source>
        <dbReference type="ARBA" id="ARBA00047464"/>
    </source>
</evidence>
<feature type="binding site" evidence="8">
    <location>
        <begin position="209"/>
        <end position="214"/>
    </location>
    <ligand>
        <name>NADP(+)</name>
        <dbReference type="ChEBI" id="CHEBI:58349"/>
    </ligand>
</feature>
<protein>
    <recommendedName>
        <fullName evidence="3 8">Glutamyl-tRNA reductase</fullName>
        <shortName evidence="8">GluTR</shortName>
        <ecNumber evidence="3 8">1.2.1.70</ecNumber>
    </recommendedName>
</protein>
<keyword evidence="10" id="KW-0175">Coiled coil</keyword>
<keyword evidence="6 8" id="KW-0627">Porphyrin biosynthesis</keyword>
<dbReference type="Gene3D" id="3.30.460.30">
    <property type="entry name" value="Glutamyl-tRNA reductase, N-terminal domain"/>
    <property type="match status" value="1"/>
</dbReference>
<evidence type="ECO:0000256" key="3">
    <source>
        <dbReference type="ARBA" id="ARBA00012970"/>
    </source>
</evidence>
<evidence type="ECO:0000256" key="9">
    <source>
        <dbReference type="RuleBase" id="RU000584"/>
    </source>
</evidence>
<sequence>MSSVELWITLAMVVGLEVKEMHLLTVSLNYKRTPVELRERFAVAKEEIPVALGQLFNTKSILECVLLSTCNRTEVFAVVDQLHRGRDFITKFLGDWFQAERHEFAPYLDFKEDDEATLHLFRLAVGLDSMVIGETQILGQVKEAFFAAQAQGATGTIFNTLFKQVITLAKRAHSETQIGQHAVSVSYAAVELSRKIHGDLNRKAALIIGAGKMSELTAKHLADNGVTDVIVLNRTLERAKVLAAKFGGRALPFDRLPEALGQADIIISSTGAKGYVLTRQDVEAAMQLRPARPLFLIDIAVPRDLDPAIHDVENVFLYDIDDLNGIVEANLKEREKEAQKVQMMIEEEMEAFKQWVATLGVVPVINALRHKAMAIQEETMRRIENKCPDLTERERRVIRKHTKSIINQMMHDPIVRLKEMAAEPDARQSLELFTKIFALEDELKEQEKIEQARKLAENLEKPHKEFQKTRAKELPIQL</sequence>
<dbReference type="EMBL" id="JAUSUQ010000008">
    <property type="protein sequence ID" value="MDQ0339474.1"/>
    <property type="molecule type" value="Genomic_DNA"/>
</dbReference>
<feature type="binding site" evidence="8">
    <location>
        <begin position="134"/>
        <end position="136"/>
    </location>
    <ligand>
        <name>substrate</name>
    </ligand>
</feature>
<dbReference type="SUPFAM" id="SSF69075">
    <property type="entry name" value="Glutamyl tRNA-reductase dimerization domain"/>
    <property type="match status" value="1"/>
</dbReference>
<keyword evidence="4 8" id="KW-0521">NADP</keyword>
<gene>
    <name evidence="8" type="primary">hemA</name>
    <name evidence="14" type="ORF">J2S00_002262</name>
</gene>
<evidence type="ECO:0000256" key="2">
    <source>
        <dbReference type="ARBA" id="ARBA00005916"/>
    </source>
</evidence>
<dbReference type="SUPFAM" id="SSF51735">
    <property type="entry name" value="NAD(P)-binding Rossmann-fold domains"/>
    <property type="match status" value="1"/>
</dbReference>
<dbReference type="Pfam" id="PF00745">
    <property type="entry name" value="GlutR_dimer"/>
    <property type="match status" value="1"/>
</dbReference>
<dbReference type="PANTHER" id="PTHR43013:SF1">
    <property type="entry name" value="GLUTAMYL-TRNA REDUCTASE"/>
    <property type="match status" value="1"/>
</dbReference>
<dbReference type="InterPro" id="IPR000343">
    <property type="entry name" value="4pyrrol_synth_GluRdtase"/>
</dbReference>
<dbReference type="InterPro" id="IPR015895">
    <property type="entry name" value="4pyrrol_synth_GluRdtase_N"/>
</dbReference>
<dbReference type="InterPro" id="IPR006151">
    <property type="entry name" value="Shikm_DH/Glu-tRNA_Rdtase"/>
</dbReference>
<feature type="binding site" evidence="8">
    <location>
        <position position="140"/>
    </location>
    <ligand>
        <name>substrate</name>
    </ligand>
</feature>
<keyword evidence="15" id="KW-1185">Reference proteome</keyword>
<dbReference type="Proteomes" id="UP001232445">
    <property type="component" value="Unassembled WGS sequence"/>
</dbReference>
<reference evidence="14 15" key="1">
    <citation type="submission" date="2023-07" db="EMBL/GenBank/DDBJ databases">
        <title>Genomic Encyclopedia of Type Strains, Phase IV (KMG-IV): sequencing the most valuable type-strain genomes for metagenomic binning, comparative biology and taxonomic classification.</title>
        <authorList>
            <person name="Goeker M."/>
        </authorList>
    </citation>
    <scope>NUCLEOTIDE SEQUENCE [LARGE SCALE GENOMIC DNA]</scope>
    <source>
        <strain evidence="14 15">DSM 17740</strain>
    </source>
</reference>
<evidence type="ECO:0000259" key="13">
    <source>
        <dbReference type="Pfam" id="PF05201"/>
    </source>
</evidence>
<evidence type="ECO:0000256" key="10">
    <source>
        <dbReference type="SAM" id="Coils"/>
    </source>
</evidence>
<dbReference type="PANTHER" id="PTHR43013">
    <property type="entry name" value="GLUTAMYL-TRNA REDUCTASE"/>
    <property type="match status" value="1"/>
</dbReference>
<evidence type="ECO:0000256" key="8">
    <source>
        <dbReference type="HAMAP-Rule" id="MF_00087"/>
    </source>
</evidence>
<evidence type="ECO:0000259" key="11">
    <source>
        <dbReference type="Pfam" id="PF00745"/>
    </source>
</evidence>
<comment type="catalytic activity">
    <reaction evidence="7 8 9">
        <text>(S)-4-amino-5-oxopentanoate + tRNA(Glu) + NADP(+) = L-glutamyl-tRNA(Glu) + NADPH + H(+)</text>
        <dbReference type="Rhea" id="RHEA:12344"/>
        <dbReference type="Rhea" id="RHEA-COMP:9663"/>
        <dbReference type="Rhea" id="RHEA-COMP:9680"/>
        <dbReference type="ChEBI" id="CHEBI:15378"/>
        <dbReference type="ChEBI" id="CHEBI:57501"/>
        <dbReference type="ChEBI" id="CHEBI:57783"/>
        <dbReference type="ChEBI" id="CHEBI:58349"/>
        <dbReference type="ChEBI" id="CHEBI:78442"/>
        <dbReference type="ChEBI" id="CHEBI:78520"/>
        <dbReference type="EC" id="1.2.1.70"/>
    </reaction>
</comment>
<dbReference type="CDD" id="cd05213">
    <property type="entry name" value="NAD_bind_Glutamyl_tRNA_reduct"/>
    <property type="match status" value="1"/>
</dbReference>
<dbReference type="InterPro" id="IPR036291">
    <property type="entry name" value="NAD(P)-bd_dom_sf"/>
</dbReference>
<comment type="miscellaneous">
    <text evidence="8">During catalysis, the active site Cys acts as a nucleophile attacking the alpha-carbonyl group of tRNA-bound glutamate with the formation of a thioester intermediate between enzyme and glutamate, and the concomitant release of tRNA(Glu). The thioester intermediate is finally reduced by direct hydride transfer from NADPH, to form the product GSA.</text>
</comment>
<evidence type="ECO:0000313" key="15">
    <source>
        <dbReference type="Proteomes" id="UP001232445"/>
    </source>
</evidence>
<evidence type="ECO:0000256" key="5">
    <source>
        <dbReference type="ARBA" id="ARBA00023002"/>
    </source>
</evidence>
<feature type="active site" description="Nucleophile" evidence="8">
    <location>
        <position position="70"/>
    </location>
</feature>